<evidence type="ECO:0000313" key="4">
    <source>
        <dbReference type="Proteomes" id="UP000184233"/>
    </source>
</evidence>
<organism evidence="3 4">
    <name type="scientific">Candidatus Kapaibacterium thiocyanatum</name>
    <dbReference type="NCBI Taxonomy" id="1895771"/>
    <lineage>
        <taxon>Bacteria</taxon>
        <taxon>Pseudomonadati</taxon>
        <taxon>Candidatus Kapaibacteriota</taxon>
        <taxon>Candidatus Kapaibacteriia</taxon>
        <taxon>Candidatus Kapaibacteriales</taxon>
        <taxon>Candidatus Kapaibacteriaceae</taxon>
        <taxon>Candidatus Kapaibacterium</taxon>
    </lineage>
</organism>
<evidence type="ECO:0000259" key="2">
    <source>
        <dbReference type="Pfam" id="PF13579"/>
    </source>
</evidence>
<gene>
    <name evidence="3" type="ORF">BGO89_12985</name>
</gene>
<dbReference type="Pfam" id="PF13579">
    <property type="entry name" value="Glyco_trans_4_4"/>
    <property type="match status" value="1"/>
</dbReference>
<feature type="domain" description="Glycosyl transferase family 1" evidence="1">
    <location>
        <begin position="174"/>
        <end position="357"/>
    </location>
</feature>
<reference evidence="3 4" key="1">
    <citation type="submission" date="2016-09" db="EMBL/GenBank/DDBJ databases">
        <title>Genome-resolved meta-omics ties microbial dynamics to process performance in biotechnology for thiocyanate degradation.</title>
        <authorList>
            <person name="Kantor R.S."/>
            <person name="Huddy R.J."/>
            <person name="Iyer R."/>
            <person name="Thomas B.C."/>
            <person name="Brown C.T."/>
            <person name="Anantharaman K."/>
            <person name="Tringe S."/>
            <person name="Hettich R.L."/>
            <person name="Harrison S.T."/>
            <person name="Banfield J.F."/>
        </authorList>
    </citation>
    <scope>NUCLEOTIDE SEQUENCE [LARGE SCALE GENOMIC DNA]</scope>
    <source>
        <strain evidence="3">59-99</strain>
    </source>
</reference>
<dbReference type="GO" id="GO:0016757">
    <property type="term" value="F:glycosyltransferase activity"/>
    <property type="evidence" value="ECO:0007669"/>
    <property type="project" value="InterPro"/>
</dbReference>
<dbReference type="EMBL" id="MKVH01000025">
    <property type="protein sequence ID" value="OJX56248.1"/>
    <property type="molecule type" value="Genomic_DNA"/>
</dbReference>
<feature type="domain" description="Glycosyltransferase subfamily 4-like N-terminal" evidence="2">
    <location>
        <begin position="15"/>
        <end position="160"/>
    </location>
</feature>
<dbReference type="Pfam" id="PF00534">
    <property type="entry name" value="Glycos_transf_1"/>
    <property type="match status" value="1"/>
</dbReference>
<dbReference type="InterPro" id="IPR028098">
    <property type="entry name" value="Glyco_trans_4-like_N"/>
</dbReference>
<sequence>MPDHIIHINTSCSWGGLEQYTAQYIRELQRRGVENTAVVSAGTRLETDLRDAGIDVVRAHRNRHVSPVDIRTVRRYLKRHRDAIVHSHTRIDVWTGSLATVGMDARHVNTLYMIAVDKHDPLHRFIYGHVDAIVSTSSVNNDAIRRGFPIPAERIRLIRYMRDPGTFSRDEDARRQLRQSWGVPDDVIVVGLACRIDPQKGVREFVEALSSLPVDVLERVLFVVVGEPTVERIDDEGRPVHEAASAELYGWLRDQTQGSYGRYLRVMPFQKNLAGVLSAFDVFVLASYGEMYALSVVEAMMCGLPVIGTDGGGTPEQLADGRGLAIVSRSPRAIADAVTNYVRNPELRQEHARRGRAWAIAEHAPDAVMERWLSLYHSLL</sequence>
<dbReference type="AlphaFoldDB" id="A0A1M3KUV5"/>
<dbReference type="PANTHER" id="PTHR12526:SF637">
    <property type="entry name" value="GLYCOSYLTRANSFERASE EPSF-RELATED"/>
    <property type="match status" value="1"/>
</dbReference>
<name>A0A1M3KUV5_9BACT</name>
<dbReference type="Gene3D" id="3.40.50.2000">
    <property type="entry name" value="Glycogen Phosphorylase B"/>
    <property type="match status" value="2"/>
</dbReference>
<comment type="caution">
    <text evidence="3">The sequence shown here is derived from an EMBL/GenBank/DDBJ whole genome shotgun (WGS) entry which is preliminary data.</text>
</comment>
<evidence type="ECO:0000259" key="1">
    <source>
        <dbReference type="Pfam" id="PF00534"/>
    </source>
</evidence>
<accession>A0A1M3KUV5</accession>
<dbReference type="SUPFAM" id="SSF53756">
    <property type="entry name" value="UDP-Glycosyltransferase/glycogen phosphorylase"/>
    <property type="match status" value="1"/>
</dbReference>
<evidence type="ECO:0008006" key="5">
    <source>
        <dbReference type="Google" id="ProtNLM"/>
    </source>
</evidence>
<dbReference type="InterPro" id="IPR001296">
    <property type="entry name" value="Glyco_trans_1"/>
</dbReference>
<protein>
    <recommendedName>
        <fullName evidence="5">Glycosyltransferase subfamily 4-like N-terminal domain-containing protein</fullName>
    </recommendedName>
</protein>
<dbReference type="Proteomes" id="UP000184233">
    <property type="component" value="Unassembled WGS sequence"/>
</dbReference>
<dbReference type="CDD" id="cd03801">
    <property type="entry name" value="GT4_PimA-like"/>
    <property type="match status" value="1"/>
</dbReference>
<evidence type="ECO:0000313" key="3">
    <source>
        <dbReference type="EMBL" id="OJX56248.1"/>
    </source>
</evidence>
<dbReference type="STRING" id="1895771.BGO89_12985"/>
<proteinExistence type="predicted"/>
<dbReference type="PANTHER" id="PTHR12526">
    <property type="entry name" value="GLYCOSYLTRANSFERASE"/>
    <property type="match status" value="1"/>
</dbReference>